<dbReference type="Proteomes" id="UP000660885">
    <property type="component" value="Unassembled WGS sequence"/>
</dbReference>
<evidence type="ECO:0000313" key="2">
    <source>
        <dbReference type="EMBL" id="MBL6081907.1"/>
    </source>
</evidence>
<organism evidence="2 3">
    <name type="scientific">Belnapia arida</name>
    <dbReference type="NCBI Taxonomy" id="2804533"/>
    <lineage>
        <taxon>Bacteria</taxon>
        <taxon>Pseudomonadati</taxon>
        <taxon>Pseudomonadota</taxon>
        <taxon>Alphaproteobacteria</taxon>
        <taxon>Acetobacterales</taxon>
        <taxon>Roseomonadaceae</taxon>
        <taxon>Belnapia</taxon>
    </lineage>
</organism>
<evidence type="ECO:0008006" key="4">
    <source>
        <dbReference type="Google" id="ProtNLM"/>
    </source>
</evidence>
<accession>A0ABS1UDY2</accession>
<reference evidence="2 3" key="1">
    <citation type="submission" date="2021-01" db="EMBL/GenBank/DDBJ databases">
        <title>Belnapia mucosa sp. nov. and Belnapia arida sp. nov., isolated from the Tabernas Desert (Almeria, Spain).</title>
        <authorList>
            <person name="Molina-Menor E."/>
            <person name="Vidal-Verdu A."/>
            <person name="Calonge A."/>
            <person name="Satari L."/>
            <person name="Pereto J."/>
            <person name="Porcar M."/>
        </authorList>
    </citation>
    <scope>NUCLEOTIDE SEQUENCE [LARGE SCALE GENOMIC DNA]</scope>
    <source>
        <strain evidence="2 3">T18</strain>
    </source>
</reference>
<name>A0ABS1UDY2_9PROT</name>
<protein>
    <recommendedName>
        <fullName evidence="4">Phasin protein</fullName>
    </recommendedName>
</protein>
<evidence type="ECO:0000313" key="3">
    <source>
        <dbReference type="Proteomes" id="UP000660885"/>
    </source>
</evidence>
<dbReference type="RefSeq" id="WP_202835119.1">
    <property type="nucleotide sequence ID" value="NZ_JAETWB010000040.1"/>
</dbReference>
<proteinExistence type="predicted"/>
<feature type="compositionally biased region" description="Basic and acidic residues" evidence="1">
    <location>
        <begin position="103"/>
        <end position="115"/>
    </location>
</feature>
<comment type="caution">
    <text evidence="2">The sequence shown here is derived from an EMBL/GenBank/DDBJ whole genome shotgun (WGS) entry which is preliminary data.</text>
</comment>
<dbReference type="EMBL" id="JAETWB010000040">
    <property type="protein sequence ID" value="MBL6081907.1"/>
    <property type="molecule type" value="Genomic_DNA"/>
</dbReference>
<feature type="region of interest" description="Disordered" evidence="1">
    <location>
        <begin position="95"/>
        <end position="154"/>
    </location>
</feature>
<evidence type="ECO:0000256" key="1">
    <source>
        <dbReference type="SAM" id="MobiDB-lite"/>
    </source>
</evidence>
<gene>
    <name evidence="2" type="ORF">JMJ56_28385</name>
</gene>
<keyword evidence="3" id="KW-1185">Reference proteome</keyword>
<sequence length="154" mass="16659">MEKTKHDLVGMIEEAAANMRRLMTAAPGPGTVGEQAQEAQRAASLLVEGMMATNKRFAEALLNRAEPSPAVELQKRFVGDYFDALARGGTLVMRAAGEAAQSSKREAQESGHREGGAPAAPTERSEPAPQKRVRRPRSQTSHKNTAPVRRKTVK</sequence>